<protein>
    <submittedName>
        <fullName evidence="4">16S rRNA m(2)G 1207 methyltransferase</fullName>
    </submittedName>
</protein>
<organism evidence="4 5">
    <name type="scientific">Frondihabitans australicus</name>
    <dbReference type="NCBI Taxonomy" id="386892"/>
    <lineage>
        <taxon>Bacteria</taxon>
        <taxon>Bacillati</taxon>
        <taxon>Actinomycetota</taxon>
        <taxon>Actinomycetes</taxon>
        <taxon>Micrococcales</taxon>
        <taxon>Microbacteriaceae</taxon>
        <taxon>Frondihabitans</taxon>
    </lineage>
</organism>
<dbReference type="InterPro" id="IPR046977">
    <property type="entry name" value="RsmC/RlmG"/>
</dbReference>
<dbReference type="Pfam" id="PF05175">
    <property type="entry name" value="MTS"/>
    <property type="match status" value="1"/>
</dbReference>
<dbReference type="InterPro" id="IPR007848">
    <property type="entry name" value="Small_mtfrase_dom"/>
</dbReference>
<dbReference type="CDD" id="cd02440">
    <property type="entry name" value="AdoMet_MTases"/>
    <property type="match status" value="1"/>
</dbReference>
<sequence length="202" mass="21964">MASEHYFSSKPQSELKPREITVELAGRTLSLATAAGVFSPGRIDPGTAVLLAGMPTPPRDGTFLDVGCGWGPIALTLALLSPDATVWAVDVNERVLDLLRENAQRAGIANIRVALPDDVPDDVVFDGIWSNPPIRVGKTVLHEILEKWLPRLGIDMEAYLVVAKNLGADSLQKWINEELAGVVEVERESTSKGYRTLRATRL</sequence>
<dbReference type="Proteomes" id="UP000280008">
    <property type="component" value="Unassembled WGS sequence"/>
</dbReference>
<keyword evidence="1 4" id="KW-0489">Methyltransferase</keyword>
<dbReference type="Gene3D" id="3.40.50.150">
    <property type="entry name" value="Vaccinia Virus protein VP39"/>
    <property type="match status" value="1"/>
</dbReference>
<dbReference type="RefSeq" id="WP_121369222.1">
    <property type="nucleotide sequence ID" value="NZ_RBKS01000001.1"/>
</dbReference>
<dbReference type="EMBL" id="RBKS01000001">
    <property type="protein sequence ID" value="RKR74482.1"/>
    <property type="molecule type" value="Genomic_DNA"/>
</dbReference>
<dbReference type="InterPro" id="IPR029063">
    <property type="entry name" value="SAM-dependent_MTases_sf"/>
</dbReference>
<keyword evidence="2 4" id="KW-0808">Transferase</keyword>
<proteinExistence type="predicted"/>
<dbReference type="OrthoDB" id="9764961at2"/>
<dbReference type="AlphaFoldDB" id="A0A495IER8"/>
<name>A0A495IER8_9MICO</name>
<comment type="caution">
    <text evidence="4">The sequence shown here is derived from an EMBL/GenBank/DDBJ whole genome shotgun (WGS) entry which is preliminary data.</text>
</comment>
<evidence type="ECO:0000313" key="5">
    <source>
        <dbReference type="Proteomes" id="UP000280008"/>
    </source>
</evidence>
<keyword evidence="5" id="KW-1185">Reference proteome</keyword>
<accession>A0A495IER8</accession>
<evidence type="ECO:0000313" key="4">
    <source>
        <dbReference type="EMBL" id="RKR74482.1"/>
    </source>
</evidence>
<reference evidence="4 5" key="1">
    <citation type="submission" date="2018-10" db="EMBL/GenBank/DDBJ databases">
        <title>Sequencing the genomes of 1000 actinobacteria strains.</title>
        <authorList>
            <person name="Klenk H.-P."/>
        </authorList>
    </citation>
    <scope>NUCLEOTIDE SEQUENCE [LARGE SCALE GENOMIC DNA]</scope>
    <source>
        <strain evidence="4 5">DSM 17894</strain>
    </source>
</reference>
<gene>
    <name evidence="4" type="ORF">C8E83_1601</name>
</gene>
<dbReference type="PANTHER" id="PTHR47816:SF4">
    <property type="entry name" value="RIBOSOMAL RNA SMALL SUBUNIT METHYLTRANSFERASE C"/>
    <property type="match status" value="1"/>
</dbReference>
<evidence type="ECO:0000256" key="2">
    <source>
        <dbReference type="ARBA" id="ARBA00022679"/>
    </source>
</evidence>
<evidence type="ECO:0000256" key="1">
    <source>
        <dbReference type="ARBA" id="ARBA00022603"/>
    </source>
</evidence>
<dbReference type="GO" id="GO:0032259">
    <property type="term" value="P:methylation"/>
    <property type="evidence" value="ECO:0007669"/>
    <property type="project" value="UniProtKB-KW"/>
</dbReference>
<dbReference type="PANTHER" id="PTHR47816">
    <property type="entry name" value="RIBOSOMAL RNA SMALL SUBUNIT METHYLTRANSFERASE C"/>
    <property type="match status" value="1"/>
</dbReference>
<feature type="domain" description="Methyltransferase small" evidence="3">
    <location>
        <begin position="30"/>
        <end position="188"/>
    </location>
</feature>
<dbReference type="GO" id="GO:0008757">
    <property type="term" value="F:S-adenosylmethionine-dependent methyltransferase activity"/>
    <property type="evidence" value="ECO:0007669"/>
    <property type="project" value="InterPro"/>
</dbReference>
<dbReference type="SUPFAM" id="SSF53335">
    <property type="entry name" value="S-adenosyl-L-methionine-dependent methyltransferases"/>
    <property type="match status" value="1"/>
</dbReference>
<evidence type="ECO:0000259" key="3">
    <source>
        <dbReference type="Pfam" id="PF05175"/>
    </source>
</evidence>